<gene>
    <name evidence="1" type="ORF">F4820DRAFT_441459</name>
</gene>
<proteinExistence type="predicted"/>
<sequence>MASEPLPQEIILLLCEELAARRDFDTLFQCSLSSRRVARIALEKLYSIQDFSLVSTGETHNGLKWSRLWRSIILSSTGSATAYPYCVYVRLLSFGNFEECLYDMLRDPGLRDSFFEGPMQQLLGLQNPIGVLQLTPRDRKAIMVKCADSITAYIKRFADETETTAALAHLEGVYFPHDLLPNWISRLGNLTSLRIRDGSVLGVEAAKAISECCPHFVDLTCYYYHSSNADEDLAAFFQTLRPNSLQSFEIISQNGIGEQALTALNAHATSLRSLILGSLPPQGIMALSSLASCTALEVLSIENDAHNLRSMADMEEVLREVSAWISSCKSLRHLSFYHFLSILPVVKDVLGAPDIRLQSLSIVDFLYHDPGEATWVALGTQDRLESLTIGLHNRSIDGFSVRQGSLLADSILKLKSLTTLNLIMASIDLSTVQHLPEALPNLVEFSFSGDNVDDSILGPLSNLPQLKLLSINAPSSFSYSGLFDFVQKLAATPDREGIRIDILNQHGYPFDQEENDILRDFMADELKGRIDITYTNHPDDLHEEDFTDFSD</sequence>
<protein>
    <submittedName>
        <fullName evidence="1">Uncharacterized protein</fullName>
    </submittedName>
</protein>
<name>A0ACB9YHQ9_9PEZI</name>
<keyword evidence="2" id="KW-1185">Reference proteome</keyword>
<organism evidence="1 2">
    <name type="scientific">Hypoxylon rubiginosum</name>
    <dbReference type="NCBI Taxonomy" id="110542"/>
    <lineage>
        <taxon>Eukaryota</taxon>
        <taxon>Fungi</taxon>
        <taxon>Dikarya</taxon>
        <taxon>Ascomycota</taxon>
        <taxon>Pezizomycotina</taxon>
        <taxon>Sordariomycetes</taxon>
        <taxon>Xylariomycetidae</taxon>
        <taxon>Xylariales</taxon>
        <taxon>Hypoxylaceae</taxon>
        <taxon>Hypoxylon</taxon>
    </lineage>
</organism>
<evidence type="ECO:0000313" key="1">
    <source>
        <dbReference type="EMBL" id="KAI4858874.1"/>
    </source>
</evidence>
<accession>A0ACB9YHQ9</accession>
<dbReference type="Proteomes" id="UP001497700">
    <property type="component" value="Unassembled WGS sequence"/>
</dbReference>
<comment type="caution">
    <text evidence="1">The sequence shown here is derived from an EMBL/GenBank/DDBJ whole genome shotgun (WGS) entry which is preliminary data.</text>
</comment>
<evidence type="ECO:0000313" key="2">
    <source>
        <dbReference type="Proteomes" id="UP001497700"/>
    </source>
</evidence>
<dbReference type="EMBL" id="MU393678">
    <property type="protein sequence ID" value="KAI4858874.1"/>
    <property type="molecule type" value="Genomic_DNA"/>
</dbReference>
<reference evidence="1 2" key="1">
    <citation type="journal article" date="2022" name="New Phytol.">
        <title>Ecological generalism drives hyperdiversity of secondary metabolite gene clusters in xylarialean endophytes.</title>
        <authorList>
            <person name="Franco M.E.E."/>
            <person name="Wisecaver J.H."/>
            <person name="Arnold A.E."/>
            <person name="Ju Y.M."/>
            <person name="Slot J.C."/>
            <person name="Ahrendt S."/>
            <person name="Moore L.P."/>
            <person name="Eastman K.E."/>
            <person name="Scott K."/>
            <person name="Konkel Z."/>
            <person name="Mondo S.J."/>
            <person name="Kuo A."/>
            <person name="Hayes R.D."/>
            <person name="Haridas S."/>
            <person name="Andreopoulos B."/>
            <person name="Riley R."/>
            <person name="LaButti K."/>
            <person name="Pangilinan J."/>
            <person name="Lipzen A."/>
            <person name="Amirebrahimi M."/>
            <person name="Yan J."/>
            <person name="Adam C."/>
            <person name="Keymanesh K."/>
            <person name="Ng V."/>
            <person name="Louie K."/>
            <person name="Northen T."/>
            <person name="Drula E."/>
            <person name="Henrissat B."/>
            <person name="Hsieh H.M."/>
            <person name="Youens-Clark K."/>
            <person name="Lutzoni F."/>
            <person name="Miadlikowska J."/>
            <person name="Eastwood D.C."/>
            <person name="Hamelin R.C."/>
            <person name="Grigoriev I.V."/>
            <person name="U'Ren J.M."/>
        </authorList>
    </citation>
    <scope>NUCLEOTIDE SEQUENCE [LARGE SCALE GENOMIC DNA]</scope>
    <source>
        <strain evidence="1 2">CBS 119005</strain>
    </source>
</reference>